<proteinExistence type="predicted"/>
<sequence>MQTFLPHPGFADCARALDDRRLGKQRVEALQLLRALVWPRYGWRNHPATVMWRGFVPALVGYGAAVCREWRGRAYADAVLPALLEFSGGTVPEERWLRDNDLLPPWLGDEDVHRSHRASLARKDPDHYGPLFPGTPADLPYTWPGSVFPDHRLQHAGPPLDVGAALDLLGLTGADPSLASAVERLARGHDADLRGLGLLPPGAGLLAGLCTPGTALWLWPGAPPAPSEAVPSPTDCPDSGPAGRTAPSGARAAGPAELAAMGAEWPADPVFRFRRALSGAPPGPLPPGTGLVIARDQEVPAGAPAVLRLAWT</sequence>
<evidence type="ECO:0000256" key="1">
    <source>
        <dbReference type="SAM" id="MobiDB-lite"/>
    </source>
</evidence>
<dbReference type="AlphaFoldDB" id="A0A4R6UCM3"/>
<dbReference type="NCBIfam" id="NF038085">
    <property type="entry name" value="MSMEG_6728_fam"/>
    <property type="match status" value="1"/>
</dbReference>
<dbReference type="EMBL" id="SNYN01000040">
    <property type="protein sequence ID" value="TDQ43646.1"/>
    <property type="molecule type" value="Genomic_DNA"/>
</dbReference>
<dbReference type="InterPro" id="IPR004260">
    <property type="entry name" value="Pyr-dimer_DNA_glycosylase"/>
</dbReference>
<evidence type="ECO:0000313" key="3">
    <source>
        <dbReference type="Proteomes" id="UP000295281"/>
    </source>
</evidence>
<dbReference type="Pfam" id="PF03013">
    <property type="entry name" value="Pyr_excise"/>
    <property type="match status" value="1"/>
</dbReference>
<dbReference type="RefSeq" id="WP_133743719.1">
    <property type="nucleotide sequence ID" value="NZ_SNYN01000040.1"/>
</dbReference>
<comment type="caution">
    <text evidence="2">The sequence shown here is derived from an EMBL/GenBank/DDBJ whole genome shotgun (WGS) entry which is preliminary data.</text>
</comment>
<organism evidence="2 3">
    <name type="scientific">Actinorugispora endophytica</name>
    <dbReference type="NCBI Taxonomy" id="1605990"/>
    <lineage>
        <taxon>Bacteria</taxon>
        <taxon>Bacillati</taxon>
        <taxon>Actinomycetota</taxon>
        <taxon>Actinomycetes</taxon>
        <taxon>Streptosporangiales</taxon>
        <taxon>Nocardiopsidaceae</taxon>
        <taxon>Actinorugispora</taxon>
    </lineage>
</organism>
<dbReference type="OrthoDB" id="5513015at2"/>
<gene>
    <name evidence="2" type="ORF">EV190_1407</name>
</gene>
<keyword evidence="3" id="KW-1185">Reference proteome</keyword>
<name>A0A4R6UCM3_9ACTN</name>
<reference evidence="2 3" key="1">
    <citation type="submission" date="2019-03" db="EMBL/GenBank/DDBJ databases">
        <title>Genomic Encyclopedia of Type Strains, Phase IV (KMG-IV): sequencing the most valuable type-strain genomes for metagenomic binning, comparative biology and taxonomic classification.</title>
        <authorList>
            <person name="Goeker M."/>
        </authorList>
    </citation>
    <scope>NUCLEOTIDE SEQUENCE [LARGE SCALE GENOMIC DNA]</scope>
    <source>
        <strain evidence="2 3">DSM 46770</strain>
    </source>
</reference>
<evidence type="ECO:0000313" key="2">
    <source>
        <dbReference type="EMBL" id="TDQ43646.1"/>
    </source>
</evidence>
<dbReference type="Proteomes" id="UP000295281">
    <property type="component" value="Unassembled WGS sequence"/>
</dbReference>
<protein>
    <submittedName>
        <fullName evidence="2">Uncharacterized protein</fullName>
    </submittedName>
</protein>
<accession>A0A4R6UCM3</accession>
<feature type="region of interest" description="Disordered" evidence="1">
    <location>
        <begin position="224"/>
        <end position="255"/>
    </location>
</feature>